<evidence type="ECO:0000256" key="3">
    <source>
        <dbReference type="ARBA" id="ARBA00023015"/>
    </source>
</evidence>
<comment type="caution">
    <text evidence="9">The sequence shown here is derived from an EMBL/GenBank/DDBJ whole genome shotgun (WGS) entry which is preliminary data.</text>
</comment>
<feature type="modified residue" description="4-aspartylphosphate" evidence="6">
    <location>
        <position position="50"/>
    </location>
</feature>
<dbReference type="Gene3D" id="1.10.8.60">
    <property type="match status" value="1"/>
</dbReference>
<dbReference type="InterPro" id="IPR001789">
    <property type="entry name" value="Sig_transdc_resp-reg_receiver"/>
</dbReference>
<dbReference type="EMBL" id="BMDY01000012">
    <property type="protein sequence ID" value="GGB08716.1"/>
    <property type="molecule type" value="Genomic_DNA"/>
</dbReference>
<keyword evidence="2" id="KW-0067">ATP-binding</keyword>
<evidence type="ECO:0000259" key="7">
    <source>
        <dbReference type="PROSITE" id="PS50045"/>
    </source>
</evidence>
<evidence type="ECO:0000313" key="9">
    <source>
        <dbReference type="EMBL" id="GGB08716.1"/>
    </source>
</evidence>
<feature type="domain" description="Sigma-54 factor interaction" evidence="7">
    <location>
        <begin position="142"/>
        <end position="371"/>
    </location>
</feature>
<dbReference type="Pfam" id="PF00072">
    <property type="entry name" value="Response_reg"/>
    <property type="match status" value="1"/>
</dbReference>
<dbReference type="PRINTS" id="PR01590">
    <property type="entry name" value="HTHFIS"/>
</dbReference>
<dbReference type="InterPro" id="IPR025944">
    <property type="entry name" value="Sigma_54_int_dom_CS"/>
</dbReference>
<evidence type="ECO:0000259" key="8">
    <source>
        <dbReference type="PROSITE" id="PS50110"/>
    </source>
</evidence>
<dbReference type="PROSITE" id="PS00676">
    <property type="entry name" value="SIGMA54_INTERACT_2"/>
    <property type="match status" value="1"/>
</dbReference>
<evidence type="ECO:0000256" key="5">
    <source>
        <dbReference type="ARBA" id="ARBA00023163"/>
    </source>
</evidence>
<dbReference type="PROSITE" id="PS50045">
    <property type="entry name" value="SIGMA54_INTERACT_4"/>
    <property type="match status" value="1"/>
</dbReference>
<dbReference type="Gene3D" id="1.10.10.60">
    <property type="entry name" value="Homeodomain-like"/>
    <property type="match status" value="1"/>
</dbReference>
<keyword evidence="5" id="KW-0804">Transcription</keyword>
<keyword evidence="6" id="KW-0597">Phosphoprotein</keyword>
<protein>
    <submittedName>
        <fullName evidence="9">PEP-CTERM-box response regulator transcription factor</fullName>
    </submittedName>
</protein>
<dbReference type="NCBIfam" id="TIGR02915">
    <property type="entry name" value="PEP_resp_reg"/>
    <property type="match status" value="1"/>
</dbReference>
<dbReference type="SMART" id="SM00448">
    <property type="entry name" value="REC"/>
    <property type="match status" value="1"/>
</dbReference>
<proteinExistence type="predicted"/>
<keyword evidence="3" id="KW-0805">Transcription regulation</keyword>
<dbReference type="RefSeq" id="WP_055734089.1">
    <property type="nucleotide sequence ID" value="NZ_BMDY01000012.1"/>
</dbReference>
<reference evidence="10" key="1">
    <citation type="journal article" date="2019" name="Int. J. Syst. Evol. Microbiol.">
        <title>The Global Catalogue of Microorganisms (GCM) 10K type strain sequencing project: providing services to taxonomists for standard genome sequencing and annotation.</title>
        <authorList>
            <consortium name="The Broad Institute Genomics Platform"/>
            <consortium name="The Broad Institute Genome Sequencing Center for Infectious Disease"/>
            <person name="Wu L."/>
            <person name="Ma J."/>
        </authorList>
    </citation>
    <scope>NUCLEOTIDE SEQUENCE [LARGE SCALE GENOMIC DNA]</scope>
    <source>
        <strain evidence="10">CGMCC 1.10131</strain>
    </source>
</reference>
<dbReference type="CDD" id="cd00009">
    <property type="entry name" value="AAA"/>
    <property type="match status" value="1"/>
</dbReference>
<organism evidence="9 10">
    <name type="scientific">Agarivorans gilvus</name>
    <dbReference type="NCBI Taxonomy" id="680279"/>
    <lineage>
        <taxon>Bacteria</taxon>
        <taxon>Pseudomonadati</taxon>
        <taxon>Pseudomonadota</taxon>
        <taxon>Gammaproteobacteria</taxon>
        <taxon>Alteromonadales</taxon>
        <taxon>Alteromonadaceae</taxon>
        <taxon>Agarivorans</taxon>
    </lineage>
</organism>
<evidence type="ECO:0000256" key="4">
    <source>
        <dbReference type="ARBA" id="ARBA00023125"/>
    </source>
</evidence>
<dbReference type="InterPro" id="IPR027417">
    <property type="entry name" value="P-loop_NTPase"/>
</dbReference>
<accession>A0ABQ1I344</accession>
<dbReference type="Pfam" id="PF00158">
    <property type="entry name" value="Sigma54_activat"/>
    <property type="match status" value="1"/>
</dbReference>
<dbReference type="InterPro" id="IPR058031">
    <property type="entry name" value="AAA_lid_NorR"/>
</dbReference>
<dbReference type="SUPFAM" id="SSF52172">
    <property type="entry name" value="CheY-like"/>
    <property type="match status" value="1"/>
</dbReference>
<dbReference type="Gene3D" id="3.40.50.300">
    <property type="entry name" value="P-loop containing nucleotide triphosphate hydrolases"/>
    <property type="match status" value="1"/>
</dbReference>
<dbReference type="SMART" id="SM00382">
    <property type="entry name" value="AAA"/>
    <property type="match status" value="1"/>
</dbReference>
<dbReference type="PROSITE" id="PS50110">
    <property type="entry name" value="RESPONSE_REGULATORY"/>
    <property type="match status" value="1"/>
</dbReference>
<evidence type="ECO:0000313" key="10">
    <source>
        <dbReference type="Proteomes" id="UP000651977"/>
    </source>
</evidence>
<dbReference type="Proteomes" id="UP000651977">
    <property type="component" value="Unassembled WGS sequence"/>
</dbReference>
<dbReference type="PANTHER" id="PTHR32071:SF113">
    <property type="entry name" value="ALGINATE BIOSYNTHESIS TRANSCRIPTIONAL REGULATORY PROTEIN ALGB"/>
    <property type="match status" value="1"/>
</dbReference>
<dbReference type="InterPro" id="IPR009057">
    <property type="entry name" value="Homeodomain-like_sf"/>
</dbReference>
<gene>
    <name evidence="9" type="ORF">GCM10007414_22670</name>
</gene>
<dbReference type="PROSITE" id="PS00688">
    <property type="entry name" value="SIGMA54_INTERACT_3"/>
    <property type="match status" value="1"/>
</dbReference>
<keyword evidence="10" id="KW-1185">Reference proteome</keyword>
<dbReference type="InterPro" id="IPR003593">
    <property type="entry name" value="AAA+_ATPase"/>
</dbReference>
<dbReference type="InterPro" id="IPR002078">
    <property type="entry name" value="Sigma_54_int"/>
</dbReference>
<sequence>METLLVVEDDPGIQKQLKWSFSDYEVIVAGDRKEAITALRRYEPKVVTLDLGLPPDEANASEGLATLKEMLELNSKLKVIVITGNEDKDNALKAIAMGAHDFYHKPIDDDTLSVIISRAFWVANIELENEALRGASLDSNGFLGNSPQVQKVCRMVERIAPTEVTTLLLGESGTGKEVLARAIHQQSPRKDKPFIAINCASIPENLLESELFGFEKGAFTGAHKTTEGKIECAHGGTLFLDEIGDMPYPLQAKILRFLQEKVVERVGGRKEIPVDVKIVCATHQDLQQMVEEKAFREDLFYRISEITINIPPLRERGEDVVLLARAFLQNYNKQMQRNINNFSDDAIAALTRHRWPGNIRELQNKVKSAVIMADSKQITAEDLALPLADGDEEQLKLALNLRQVRETAEKQAINKALALSNGNISNTAGLLGVTRPTLYSLLEKYGLKTD</sequence>
<dbReference type="InterPro" id="IPR002197">
    <property type="entry name" value="HTH_Fis"/>
</dbReference>
<dbReference type="Pfam" id="PF02954">
    <property type="entry name" value="HTH_8"/>
    <property type="match status" value="1"/>
</dbReference>
<dbReference type="SUPFAM" id="SSF52540">
    <property type="entry name" value="P-loop containing nucleoside triphosphate hydrolases"/>
    <property type="match status" value="1"/>
</dbReference>
<dbReference type="InterPro" id="IPR025943">
    <property type="entry name" value="Sigma_54_int_dom_ATP-bd_2"/>
</dbReference>
<keyword evidence="1" id="KW-0547">Nucleotide-binding</keyword>
<keyword evidence="4" id="KW-0238">DNA-binding</keyword>
<dbReference type="Gene3D" id="3.40.50.2300">
    <property type="match status" value="1"/>
</dbReference>
<dbReference type="InterPro" id="IPR011006">
    <property type="entry name" value="CheY-like_superfamily"/>
</dbReference>
<dbReference type="Pfam" id="PF25601">
    <property type="entry name" value="AAA_lid_14"/>
    <property type="match status" value="1"/>
</dbReference>
<name>A0ABQ1I344_9ALTE</name>
<evidence type="ECO:0000256" key="2">
    <source>
        <dbReference type="ARBA" id="ARBA00022840"/>
    </source>
</evidence>
<dbReference type="PANTHER" id="PTHR32071">
    <property type="entry name" value="TRANSCRIPTIONAL REGULATORY PROTEIN"/>
    <property type="match status" value="1"/>
</dbReference>
<dbReference type="InterPro" id="IPR014264">
    <property type="entry name" value="PEP-CTERM_resp_reg"/>
</dbReference>
<dbReference type="SUPFAM" id="SSF46689">
    <property type="entry name" value="Homeodomain-like"/>
    <property type="match status" value="1"/>
</dbReference>
<evidence type="ECO:0000256" key="1">
    <source>
        <dbReference type="ARBA" id="ARBA00022741"/>
    </source>
</evidence>
<feature type="domain" description="Response regulatory" evidence="8">
    <location>
        <begin position="3"/>
        <end position="120"/>
    </location>
</feature>
<evidence type="ECO:0000256" key="6">
    <source>
        <dbReference type="PROSITE-ProRule" id="PRU00169"/>
    </source>
</evidence>